<gene>
    <name evidence="1" type="ORF">ATK36_5101</name>
</gene>
<evidence type="ECO:0008006" key="3">
    <source>
        <dbReference type="Google" id="ProtNLM"/>
    </source>
</evidence>
<evidence type="ECO:0000313" key="2">
    <source>
        <dbReference type="Proteomes" id="UP000243542"/>
    </source>
</evidence>
<dbReference type="InterPro" id="IPR027396">
    <property type="entry name" value="DsrEFH-like"/>
</dbReference>
<dbReference type="AlphaFoldDB" id="A0A2A9FFG9"/>
<sequence>MTQDRAYLLVETRADTTACRLLADAEALARAGERVRLFLVADAVALGIRSAHPSLPQVVDAGGQVWIDTFTLAHRALRTAPLADGVAPADMDDVAEALLTDGVKVVWH</sequence>
<dbReference type="Gene3D" id="3.40.1260.10">
    <property type="entry name" value="DsrEFH-like"/>
    <property type="match status" value="1"/>
</dbReference>
<name>A0A2A9FFG9_9PSEU</name>
<organism evidence="1 2">
    <name type="scientific">Amycolatopsis sulphurea</name>
    <dbReference type="NCBI Taxonomy" id="76022"/>
    <lineage>
        <taxon>Bacteria</taxon>
        <taxon>Bacillati</taxon>
        <taxon>Actinomycetota</taxon>
        <taxon>Actinomycetes</taxon>
        <taxon>Pseudonocardiales</taxon>
        <taxon>Pseudonocardiaceae</taxon>
        <taxon>Amycolatopsis</taxon>
    </lineage>
</organism>
<dbReference type="RefSeq" id="WP_098513738.1">
    <property type="nucleotide sequence ID" value="NZ_JBIAKZ010000045.1"/>
</dbReference>
<dbReference type="Proteomes" id="UP000243542">
    <property type="component" value="Unassembled WGS sequence"/>
</dbReference>
<reference evidence="1 2" key="1">
    <citation type="submission" date="2017-10" db="EMBL/GenBank/DDBJ databases">
        <title>Sequencing the genomes of 1000 actinobacteria strains.</title>
        <authorList>
            <person name="Klenk H.-P."/>
        </authorList>
    </citation>
    <scope>NUCLEOTIDE SEQUENCE [LARGE SCALE GENOMIC DNA]</scope>
    <source>
        <strain evidence="1 2">DSM 46092</strain>
    </source>
</reference>
<dbReference type="SUPFAM" id="SSF75169">
    <property type="entry name" value="DsrEFH-like"/>
    <property type="match status" value="1"/>
</dbReference>
<dbReference type="EMBL" id="PDJK01000002">
    <property type="protein sequence ID" value="PFG49908.1"/>
    <property type="molecule type" value="Genomic_DNA"/>
</dbReference>
<accession>A0A2A9FFG9</accession>
<keyword evidence="2" id="KW-1185">Reference proteome</keyword>
<proteinExistence type="predicted"/>
<protein>
    <recommendedName>
        <fullName evidence="3">DsrE/DsrF/DsrH-like protein</fullName>
    </recommendedName>
</protein>
<comment type="caution">
    <text evidence="1">The sequence shown here is derived from an EMBL/GenBank/DDBJ whole genome shotgun (WGS) entry which is preliminary data.</text>
</comment>
<evidence type="ECO:0000313" key="1">
    <source>
        <dbReference type="EMBL" id="PFG49908.1"/>
    </source>
</evidence>